<feature type="transmembrane region" description="Helical" evidence="2">
    <location>
        <begin position="136"/>
        <end position="153"/>
    </location>
</feature>
<dbReference type="InterPro" id="IPR036259">
    <property type="entry name" value="MFS_trans_sf"/>
</dbReference>
<dbReference type="GO" id="GO:0008028">
    <property type="term" value="F:monocarboxylic acid transmembrane transporter activity"/>
    <property type="evidence" value="ECO:0007669"/>
    <property type="project" value="TreeGrafter"/>
</dbReference>
<protein>
    <submittedName>
        <fullName evidence="3">Uncharacterized protein</fullName>
    </submittedName>
</protein>
<evidence type="ECO:0000313" key="4">
    <source>
        <dbReference type="Proteomes" id="UP001153712"/>
    </source>
</evidence>
<dbReference type="Proteomes" id="UP001153712">
    <property type="component" value="Chromosome 2"/>
</dbReference>
<dbReference type="PANTHER" id="PTHR11360">
    <property type="entry name" value="MONOCARBOXYLATE TRANSPORTER"/>
    <property type="match status" value="1"/>
</dbReference>
<feature type="transmembrane region" description="Helical" evidence="2">
    <location>
        <begin position="469"/>
        <end position="489"/>
    </location>
</feature>
<dbReference type="SUPFAM" id="SSF103473">
    <property type="entry name" value="MFS general substrate transporter"/>
    <property type="match status" value="1"/>
</dbReference>
<dbReference type="InterPro" id="IPR050327">
    <property type="entry name" value="Proton-linked_MCT"/>
</dbReference>
<feature type="transmembrane region" description="Helical" evidence="2">
    <location>
        <begin position="429"/>
        <end position="449"/>
    </location>
</feature>
<evidence type="ECO:0000313" key="3">
    <source>
        <dbReference type="EMBL" id="CAG9859459.1"/>
    </source>
</evidence>
<sequence>MPSGGRRTVENGSLALDSVVTTQPELGPSIPDGGYGWLVFLATLFFQALIPSLTVSFGIFLAFSRLTQITKSDIDPTLWDDDFMYAPLLFITSWTIFDPTSRSLISTSTWPRLVATAGTCLTCAGLLFLWMGLTEYGGGILFSLAGIACGVGASIQTSQCEILLAQYFRMKHGILVNISQAVTALGFVVTPMVLGHCILGTNLFNVLLWYQAVILQGLICNLVFKKPVYLKSKHGNNYNFVSSNPDDEEDILSKNARELQIKRQNSTGSDVTIEKHKISTSAEQKTDTAGTSNGSLRNWVSFSEEEAAGSKKYDVLQEDWETFDEEDVEHEPKTKDWVKFDDEPKPVAKNLQLELSFAEERDRANPVTISGITNTPMPLFTDSPVNNNNTYSYDMLEQDVVPSGPAVFMPTTIEKYSISRLDILKQPTFYKSLLTVLTTKFSAFVYYILFPLYYYQEMPDATMRDMSTLVGYVAIGSFLFSGVSHWINIDKKRRPVCLWVLCWTGAFGYFMIADSRTKQVLICGAIQVVLSISSLQYIGTPLLGLTVRGETNKEFCLISVMSGCAFVFFVIINASFKNCFRMMSILHFLTGAVWFGNYVYKRRAT</sequence>
<feature type="transmembrane region" description="Helical" evidence="2">
    <location>
        <begin position="496"/>
        <end position="513"/>
    </location>
</feature>
<keyword evidence="2" id="KW-0812">Transmembrane</keyword>
<dbReference type="AlphaFoldDB" id="A0A9N9XP52"/>
<name>A0A9N9XP52_PHYSR</name>
<dbReference type="PANTHER" id="PTHR11360:SF299">
    <property type="entry name" value="GEM-1"/>
    <property type="match status" value="1"/>
</dbReference>
<accession>A0A9N9XP52</accession>
<evidence type="ECO:0000256" key="1">
    <source>
        <dbReference type="SAM" id="MobiDB-lite"/>
    </source>
</evidence>
<feature type="transmembrane region" description="Helical" evidence="2">
    <location>
        <begin position="519"/>
        <end position="543"/>
    </location>
</feature>
<feature type="transmembrane region" description="Helical" evidence="2">
    <location>
        <begin position="37"/>
        <end position="63"/>
    </location>
</feature>
<proteinExistence type="predicted"/>
<evidence type="ECO:0000256" key="2">
    <source>
        <dbReference type="SAM" id="Phobius"/>
    </source>
</evidence>
<dbReference type="OrthoDB" id="8861968at2759"/>
<reference evidence="3" key="1">
    <citation type="submission" date="2022-01" db="EMBL/GenBank/DDBJ databases">
        <authorList>
            <person name="King R."/>
        </authorList>
    </citation>
    <scope>NUCLEOTIDE SEQUENCE</scope>
</reference>
<feature type="region of interest" description="Disordered" evidence="1">
    <location>
        <begin position="265"/>
        <end position="295"/>
    </location>
</feature>
<keyword evidence="2" id="KW-0472">Membrane</keyword>
<feature type="transmembrane region" description="Helical" evidence="2">
    <location>
        <begin position="582"/>
        <end position="600"/>
    </location>
</feature>
<keyword evidence="4" id="KW-1185">Reference proteome</keyword>
<feature type="compositionally biased region" description="Polar residues" evidence="1">
    <location>
        <begin position="279"/>
        <end position="295"/>
    </location>
</feature>
<keyword evidence="2" id="KW-1133">Transmembrane helix</keyword>
<dbReference type="EMBL" id="OU900095">
    <property type="protein sequence ID" value="CAG9859459.1"/>
    <property type="molecule type" value="Genomic_DNA"/>
</dbReference>
<gene>
    <name evidence="3" type="ORF">PHYEVI_LOCUS5833</name>
</gene>
<feature type="transmembrane region" description="Helical" evidence="2">
    <location>
        <begin position="555"/>
        <end position="576"/>
    </location>
</feature>
<organism evidence="3 4">
    <name type="scientific">Phyllotreta striolata</name>
    <name type="common">Striped flea beetle</name>
    <name type="synonym">Crioceris striolata</name>
    <dbReference type="NCBI Taxonomy" id="444603"/>
    <lineage>
        <taxon>Eukaryota</taxon>
        <taxon>Metazoa</taxon>
        <taxon>Ecdysozoa</taxon>
        <taxon>Arthropoda</taxon>
        <taxon>Hexapoda</taxon>
        <taxon>Insecta</taxon>
        <taxon>Pterygota</taxon>
        <taxon>Neoptera</taxon>
        <taxon>Endopterygota</taxon>
        <taxon>Coleoptera</taxon>
        <taxon>Polyphaga</taxon>
        <taxon>Cucujiformia</taxon>
        <taxon>Chrysomeloidea</taxon>
        <taxon>Chrysomelidae</taxon>
        <taxon>Galerucinae</taxon>
        <taxon>Alticini</taxon>
        <taxon>Phyllotreta</taxon>
    </lineage>
</organism>
<feature type="transmembrane region" description="Helical" evidence="2">
    <location>
        <begin position="174"/>
        <end position="194"/>
    </location>
</feature>
<feature type="transmembrane region" description="Helical" evidence="2">
    <location>
        <begin position="206"/>
        <end position="224"/>
    </location>
</feature>
<feature type="transmembrane region" description="Helical" evidence="2">
    <location>
        <begin position="113"/>
        <end position="130"/>
    </location>
</feature>